<feature type="transmembrane region" description="Helical" evidence="4">
    <location>
        <begin position="51"/>
        <end position="81"/>
    </location>
</feature>
<feature type="transmembrane region" description="Helical" evidence="4">
    <location>
        <begin position="346"/>
        <end position="369"/>
    </location>
</feature>
<dbReference type="AlphaFoldDB" id="A0A7X5YK08"/>
<feature type="transmembrane region" description="Helical" evidence="4">
    <location>
        <begin position="419"/>
        <end position="440"/>
    </location>
</feature>
<protein>
    <submittedName>
        <fullName evidence="5">Biofilm PGA synthesis N-glycosyltransferase PgaC</fullName>
        <ecNumber evidence="5">2.4.-.-</ecNumber>
    </submittedName>
</protein>
<comment type="similarity">
    <text evidence="1">Belongs to the glycosyltransferase 2 family.</text>
</comment>
<dbReference type="EC" id="2.4.-.-" evidence="5"/>
<dbReference type="InterPro" id="IPR029044">
    <property type="entry name" value="Nucleotide-diphossugar_trans"/>
</dbReference>
<evidence type="ECO:0000313" key="5">
    <source>
        <dbReference type="EMBL" id="NJC41366.1"/>
    </source>
</evidence>
<keyword evidence="6" id="KW-1185">Reference proteome</keyword>
<dbReference type="SUPFAM" id="SSF53448">
    <property type="entry name" value="Nucleotide-diphospho-sugar transferases"/>
    <property type="match status" value="1"/>
</dbReference>
<evidence type="ECO:0000313" key="6">
    <source>
        <dbReference type="Proteomes" id="UP000587415"/>
    </source>
</evidence>
<keyword evidence="3 5" id="KW-0808">Transferase</keyword>
<evidence type="ECO:0000256" key="1">
    <source>
        <dbReference type="ARBA" id="ARBA00006739"/>
    </source>
</evidence>
<dbReference type="CDD" id="cd06423">
    <property type="entry name" value="CESA_like"/>
    <property type="match status" value="1"/>
</dbReference>
<dbReference type="PANTHER" id="PTHR43630">
    <property type="entry name" value="POLY-BETA-1,6-N-ACETYL-D-GLUCOSAMINE SYNTHASE"/>
    <property type="match status" value="1"/>
</dbReference>
<proteinExistence type="inferred from homology"/>
<feature type="transmembrane region" description="Helical" evidence="4">
    <location>
        <begin position="21"/>
        <end position="39"/>
    </location>
</feature>
<organism evidence="5 6">
    <name type="scientific">Brevundimonas alba</name>
    <dbReference type="NCBI Taxonomy" id="74314"/>
    <lineage>
        <taxon>Bacteria</taxon>
        <taxon>Pseudomonadati</taxon>
        <taxon>Pseudomonadota</taxon>
        <taxon>Alphaproteobacteria</taxon>
        <taxon>Caulobacterales</taxon>
        <taxon>Caulobacteraceae</taxon>
        <taxon>Brevundimonas</taxon>
    </lineage>
</organism>
<dbReference type="EMBL" id="JAATJM010000001">
    <property type="protein sequence ID" value="NJC41366.1"/>
    <property type="molecule type" value="Genomic_DNA"/>
</dbReference>
<comment type="caution">
    <text evidence="5">The sequence shown here is derived from an EMBL/GenBank/DDBJ whole genome shotgun (WGS) entry which is preliminary data.</text>
</comment>
<evidence type="ECO:0000256" key="2">
    <source>
        <dbReference type="ARBA" id="ARBA00022676"/>
    </source>
</evidence>
<name>A0A7X5YK08_9CAUL</name>
<dbReference type="PANTHER" id="PTHR43630:SF1">
    <property type="entry name" value="POLY-BETA-1,6-N-ACETYL-D-GLUCOSAMINE SYNTHASE"/>
    <property type="match status" value="1"/>
</dbReference>
<dbReference type="Pfam" id="PF13641">
    <property type="entry name" value="Glyco_tranf_2_3"/>
    <property type="match status" value="1"/>
</dbReference>
<keyword evidence="2 5" id="KW-0328">Glycosyltransferase</keyword>
<keyword evidence="4" id="KW-0472">Membrane</keyword>
<dbReference type="GO" id="GO:0016757">
    <property type="term" value="F:glycosyltransferase activity"/>
    <property type="evidence" value="ECO:0007669"/>
    <property type="project" value="UniProtKB-KW"/>
</dbReference>
<reference evidence="5 6" key="1">
    <citation type="submission" date="2020-03" db="EMBL/GenBank/DDBJ databases">
        <title>Genomic Encyclopedia of Type Strains, Phase IV (KMG-IV): sequencing the most valuable type-strain genomes for metagenomic binning, comparative biology and taxonomic classification.</title>
        <authorList>
            <person name="Goeker M."/>
        </authorList>
    </citation>
    <scope>NUCLEOTIDE SEQUENCE [LARGE SCALE GENOMIC DNA]</scope>
    <source>
        <strain evidence="5 6">DSM 4736</strain>
    </source>
</reference>
<dbReference type="Proteomes" id="UP000587415">
    <property type="component" value="Unassembled WGS sequence"/>
</dbReference>
<dbReference type="RefSeq" id="WP_245161438.1">
    <property type="nucleotide sequence ID" value="NZ_JAATJM010000001.1"/>
</dbReference>
<sequence>MRRAFATPPPRRRLLYVPVHAKFVIALSLAIAWTGFSVWMSQRWLADLAEIVTPAGALIIIGFIAYVPGFMNAFLVATILIDRRPIHRPPIAYPPVSILVACYNEALNIGDTLTSLALQDYPGPFEVIILNDGSTDDTLMATARMIGALQARTHGTLRLVNFAANAGKSAVLNRGLGIAAHDLIVTVDGDCWLRQDALTRIVERKLSDPRGTEAVAGSVLVRNSRRNLLTAAQEWDYFHGIAAVKRMQSMFHGTLVAQGAFSLYTRRALLSVGGWPPCVGEDIVITWAFLKAGYRVGYAEDALVFTNVPHEFRQFANQRRRWSRGLIEAFAAHWPMLFKWRLSTLFIWWNLLFLPLDLVYTFAFIPGLVLALFGIYWIAGPLTLAVLPLAALWNWFIFRVQRKMFRAQGLRVRRNPVGFLFYVFAYSLLMQPVCVAGYFAEVAGLRKTWGTK</sequence>
<evidence type="ECO:0000256" key="4">
    <source>
        <dbReference type="SAM" id="Phobius"/>
    </source>
</evidence>
<gene>
    <name evidence="5" type="ORF">GGQ87_001624</name>
</gene>
<keyword evidence="4" id="KW-1133">Transmembrane helix</keyword>
<accession>A0A7X5YK08</accession>
<dbReference type="Gene3D" id="3.90.550.10">
    <property type="entry name" value="Spore Coat Polysaccharide Biosynthesis Protein SpsA, Chain A"/>
    <property type="match status" value="1"/>
</dbReference>
<keyword evidence="4" id="KW-0812">Transmembrane</keyword>
<evidence type="ECO:0000256" key="3">
    <source>
        <dbReference type="ARBA" id="ARBA00022679"/>
    </source>
</evidence>
<feature type="transmembrane region" description="Helical" evidence="4">
    <location>
        <begin position="375"/>
        <end position="398"/>
    </location>
</feature>